<evidence type="ECO:0000313" key="2">
    <source>
        <dbReference type="EMBL" id="TVU13024.1"/>
    </source>
</evidence>
<comment type="caution">
    <text evidence="2">The sequence shown here is derived from an EMBL/GenBank/DDBJ whole genome shotgun (WGS) entry which is preliminary data.</text>
</comment>
<name>A0A5J9TNV6_9POAL</name>
<reference evidence="2 3" key="1">
    <citation type="journal article" date="2019" name="Sci. Rep.">
        <title>A high-quality genome of Eragrostis curvula grass provides insights into Poaceae evolution and supports new strategies to enhance forage quality.</title>
        <authorList>
            <person name="Carballo J."/>
            <person name="Santos B.A.C.M."/>
            <person name="Zappacosta D."/>
            <person name="Garbus I."/>
            <person name="Selva J.P."/>
            <person name="Gallo C.A."/>
            <person name="Diaz A."/>
            <person name="Albertini E."/>
            <person name="Caccamo M."/>
            <person name="Echenique V."/>
        </authorList>
    </citation>
    <scope>NUCLEOTIDE SEQUENCE [LARGE SCALE GENOMIC DNA]</scope>
    <source>
        <strain evidence="3">cv. Victoria</strain>
        <tissue evidence="2">Leaf</tissue>
    </source>
</reference>
<dbReference type="Gramene" id="TVU13024">
    <property type="protein sequence ID" value="TVU13024"/>
    <property type="gene ID" value="EJB05_46696"/>
</dbReference>
<dbReference type="Proteomes" id="UP000324897">
    <property type="component" value="Chromosome 3"/>
</dbReference>
<sequence length="145" mass="15705">MDDKVVRLVCWWSLVCGFSTALSFVGFVDFFLAAATCSLRSWMLPCVVLKEERVVEADDLENQMLWLAAAQTAAATLALLLVAGHGGARGHRLEPHCRILLIAGAGGDHPFLCIIIVVTDLFSRVTDGMGIMSFTTGLLQLRPAN</sequence>
<feature type="transmembrane region" description="Helical" evidence="1">
    <location>
        <begin position="99"/>
        <end position="119"/>
    </location>
</feature>
<evidence type="ECO:0000313" key="3">
    <source>
        <dbReference type="Proteomes" id="UP000324897"/>
    </source>
</evidence>
<keyword evidence="1" id="KW-0812">Transmembrane</keyword>
<gene>
    <name evidence="2" type="ORF">EJB05_46696</name>
</gene>
<feature type="transmembrane region" description="Helical" evidence="1">
    <location>
        <begin position="64"/>
        <end position="87"/>
    </location>
</feature>
<protein>
    <submittedName>
        <fullName evidence="2">Uncharacterized protein</fullName>
    </submittedName>
</protein>
<keyword evidence="3" id="KW-1185">Reference proteome</keyword>
<keyword evidence="1" id="KW-1133">Transmembrane helix</keyword>
<accession>A0A5J9TNV6</accession>
<evidence type="ECO:0000256" key="1">
    <source>
        <dbReference type="SAM" id="Phobius"/>
    </source>
</evidence>
<dbReference type="EMBL" id="RWGY01000039">
    <property type="protein sequence ID" value="TVU13024.1"/>
    <property type="molecule type" value="Genomic_DNA"/>
</dbReference>
<organism evidence="2 3">
    <name type="scientific">Eragrostis curvula</name>
    <name type="common">weeping love grass</name>
    <dbReference type="NCBI Taxonomy" id="38414"/>
    <lineage>
        <taxon>Eukaryota</taxon>
        <taxon>Viridiplantae</taxon>
        <taxon>Streptophyta</taxon>
        <taxon>Embryophyta</taxon>
        <taxon>Tracheophyta</taxon>
        <taxon>Spermatophyta</taxon>
        <taxon>Magnoliopsida</taxon>
        <taxon>Liliopsida</taxon>
        <taxon>Poales</taxon>
        <taxon>Poaceae</taxon>
        <taxon>PACMAD clade</taxon>
        <taxon>Chloridoideae</taxon>
        <taxon>Eragrostideae</taxon>
        <taxon>Eragrostidinae</taxon>
        <taxon>Eragrostis</taxon>
    </lineage>
</organism>
<keyword evidence="1" id="KW-0472">Membrane</keyword>
<feature type="transmembrane region" description="Helical" evidence="1">
    <location>
        <begin position="12"/>
        <end position="35"/>
    </location>
</feature>
<dbReference type="AlphaFoldDB" id="A0A5J9TNV6"/>
<proteinExistence type="predicted"/>